<reference evidence="1 2" key="1">
    <citation type="submission" date="2020-08" db="EMBL/GenBank/DDBJ databases">
        <title>Genomic Encyclopedia of Type Strains, Phase IV (KMG-IV): sequencing the most valuable type-strain genomes for metagenomic binning, comparative biology and taxonomic classification.</title>
        <authorList>
            <person name="Goeker M."/>
        </authorList>
    </citation>
    <scope>NUCLEOTIDE SEQUENCE [LARGE SCALE GENOMIC DNA]</scope>
    <source>
        <strain evidence="1 2">DSM 17976</strain>
    </source>
</reference>
<dbReference type="PANTHER" id="PTHR40455">
    <property type="entry name" value="ANTITOXIN HIGA"/>
    <property type="match status" value="1"/>
</dbReference>
<dbReference type="InterPro" id="IPR010982">
    <property type="entry name" value="Lambda_DNA-bd_dom_sf"/>
</dbReference>
<dbReference type="Proteomes" id="UP000541352">
    <property type="component" value="Unassembled WGS sequence"/>
</dbReference>
<keyword evidence="2" id="KW-1185">Reference proteome</keyword>
<protein>
    <submittedName>
        <fullName evidence="1">HTH-type transcriptional regulator/antitoxin HigA</fullName>
    </submittedName>
</protein>
<dbReference type="InterPro" id="IPR039060">
    <property type="entry name" value="Antitox_HigA"/>
</dbReference>
<dbReference type="RefSeq" id="WP_221225558.1">
    <property type="nucleotide sequence ID" value="NZ_JACIBY010000002.1"/>
</dbReference>
<dbReference type="CDD" id="cd00093">
    <property type="entry name" value="HTH_XRE"/>
    <property type="match status" value="1"/>
</dbReference>
<dbReference type="PANTHER" id="PTHR40455:SF1">
    <property type="entry name" value="ANTITOXIN HIGA"/>
    <property type="match status" value="1"/>
</dbReference>
<dbReference type="EMBL" id="JACIBY010000002">
    <property type="protein sequence ID" value="MBB3837349.1"/>
    <property type="molecule type" value="Genomic_DNA"/>
</dbReference>
<evidence type="ECO:0000313" key="1">
    <source>
        <dbReference type="EMBL" id="MBB3837349.1"/>
    </source>
</evidence>
<sequence>MLSIKSLIKTEEEYDNALERAYQLTQLDLEEESAELAELELLSVLIEQYEKVHYPIAPPHPIEAIKFQLDQMGLSEADLGRILGSRSHKSEILSGKRKMSISMIRILNKELKIPAETLIAAY</sequence>
<accession>A0A7W5ZK60</accession>
<organism evidence="1 2">
    <name type="scientific">Runella defluvii</name>
    <dbReference type="NCBI Taxonomy" id="370973"/>
    <lineage>
        <taxon>Bacteria</taxon>
        <taxon>Pseudomonadati</taxon>
        <taxon>Bacteroidota</taxon>
        <taxon>Cytophagia</taxon>
        <taxon>Cytophagales</taxon>
        <taxon>Spirosomataceae</taxon>
        <taxon>Runella</taxon>
    </lineage>
</organism>
<dbReference type="SUPFAM" id="SSF47413">
    <property type="entry name" value="lambda repressor-like DNA-binding domains"/>
    <property type="match status" value="1"/>
</dbReference>
<dbReference type="GO" id="GO:0006355">
    <property type="term" value="P:regulation of DNA-templated transcription"/>
    <property type="evidence" value="ECO:0007669"/>
    <property type="project" value="InterPro"/>
</dbReference>
<dbReference type="Gene3D" id="1.10.260.40">
    <property type="entry name" value="lambda repressor-like DNA-binding domains"/>
    <property type="match status" value="1"/>
</dbReference>
<proteinExistence type="predicted"/>
<dbReference type="AlphaFoldDB" id="A0A7W5ZK60"/>
<evidence type="ECO:0000313" key="2">
    <source>
        <dbReference type="Proteomes" id="UP000541352"/>
    </source>
</evidence>
<dbReference type="InterPro" id="IPR001387">
    <property type="entry name" value="Cro/C1-type_HTH"/>
</dbReference>
<name>A0A7W5ZK60_9BACT</name>
<comment type="caution">
    <text evidence="1">The sequence shown here is derived from an EMBL/GenBank/DDBJ whole genome shotgun (WGS) entry which is preliminary data.</text>
</comment>
<dbReference type="GO" id="GO:0001046">
    <property type="term" value="F:core promoter sequence-specific DNA binding"/>
    <property type="evidence" value="ECO:0007669"/>
    <property type="project" value="TreeGrafter"/>
</dbReference>
<gene>
    <name evidence="1" type="ORF">FHS57_001343</name>
</gene>